<comment type="caution">
    <text evidence="2">The sequence shown here is derived from an EMBL/GenBank/DDBJ whole genome shotgun (WGS) entry which is preliminary data.</text>
</comment>
<evidence type="ECO:0000313" key="3">
    <source>
        <dbReference type="Proteomes" id="UP000600080"/>
    </source>
</evidence>
<keyword evidence="3" id="KW-1185">Reference proteome</keyword>
<dbReference type="EMBL" id="BMND01000002">
    <property type="protein sequence ID" value="GGN33495.1"/>
    <property type="molecule type" value="Genomic_DNA"/>
</dbReference>
<feature type="signal peptide" evidence="1">
    <location>
        <begin position="1"/>
        <end position="33"/>
    </location>
</feature>
<dbReference type="GeneID" id="301546356"/>
<keyword evidence="1" id="KW-0732">Signal</keyword>
<evidence type="ECO:0000256" key="1">
    <source>
        <dbReference type="SAM" id="SignalP"/>
    </source>
</evidence>
<name>A0ABQ2J0F9_9ACTN</name>
<feature type="chain" id="PRO_5045314920" evidence="1">
    <location>
        <begin position="34"/>
        <end position="158"/>
    </location>
</feature>
<accession>A0ABQ2J0F9</accession>
<sequence length="158" mass="15252">MRHLRPGRLGFGTALCVALAAAGTLGMAPAAGAVTPGTATLSFDCGWYGSGSATLTATEKGTTGTISLATKAISSPIPIGANSVTSTLTLTKNGSGTTQFKGSANPAIPAGGEVSTGPLTGKVAPGDSLAATSLTVVVLGITATCKATTPQSPGPFVF</sequence>
<dbReference type="RefSeq" id="WP_189095804.1">
    <property type="nucleotide sequence ID" value="NZ_BMND01000002.1"/>
</dbReference>
<proteinExistence type="predicted"/>
<protein>
    <submittedName>
        <fullName evidence="2">Uncharacterized protein</fullName>
    </submittedName>
</protein>
<evidence type="ECO:0000313" key="2">
    <source>
        <dbReference type="EMBL" id="GGN33495.1"/>
    </source>
</evidence>
<reference evidence="3" key="1">
    <citation type="journal article" date="2019" name="Int. J. Syst. Evol. Microbiol.">
        <title>The Global Catalogue of Microorganisms (GCM) 10K type strain sequencing project: providing services to taxonomists for standard genome sequencing and annotation.</title>
        <authorList>
            <consortium name="The Broad Institute Genomics Platform"/>
            <consortium name="The Broad Institute Genome Sequencing Center for Infectious Disease"/>
            <person name="Wu L."/>
            <person name="Ma J."/>
        </authorList>
    </citation>
    <scope>NUCLEOTIDE SEQUENCE [LARGE SCALE GENOMIC DNA]</scope>
    <source>
        <strain evidence="3">CGMCC 4.7323</strain>
    </source>
</reference>
<dbReference type="Proteomes" id="UP000600080">
    <property type="component" value="Unassembled WGS sequence"/>
</dbReference>
<organism evidence="2 3">
    <name type="scientific">Streptomyces kronopolitis</name>
    <dbReference type="NCBI Taxonomy" id="1612435"/>
    <lineage>
        <taxon>Bacteria</taxon>
        <taxon>Bacillati</taxon>
        <taxon>Actinomycetota</taxon>
        <taxon>Actinomycetes</taxon>
        <taxon>Kitasatosporales</taxon>
        <taxon>Streptomycetaceae</taxon>
        <taxon>Streptomyces</taxon>
    </lineage>
</organism>
<gene>
    <name evidence="2" type="ORF">GCM10012285_04610</name>
</gene>